<dbReference type="Pfam" id="PF00069">
    <property type="entry name" value="Pkinase"/>
    <property type="match status" value="1"/>
</dbReference>
<dbReference type="InterPro" id="IPR018451">
    <property type="entry name" value="NAF/FISL_domain"/>
</dbReference>
<dbReference type="Gene3D" id="1.10.510.10">
    <property type="entry name" value="Transferase(Phosphotransferase) domain 1"/>
    <property type="match status" value="1"/>
</dbReference>
<dbReference type="InterPro" id="IPR008271">
    <property type="entry name" value="Ser/Thr_kinase_AS"/>
</dbReference>
<dbReference type="PROSITE" id="PS50816">
    <property type="entry name" value="NAF"/>
    <property type="match status" value="1"/>
</dbReference>
<dbReference type="PROSITE" id="PS00108">
    <property type="entry name" value="PROTEIN_KINASE_ST"/>
    <property type="match status" value="1"/>
</dbReference>
<keyword evidence="8 12" id="KW-0067">ATP-binding</keyword>
<dbReference type="SMART" id="SM00220">
    <property type="entry name" value="S_TKc"/>
    <property type="match status" value="1"/>
</dbReference>
<dbReference type="InterPro" id="IPR011009">
    <property type="entry name" value="Kinase-like_dom_sf"/>
</dbReference>
<dbReference type="Gene3D" id="3.30.200.20">
    <property type="entry name" value="Phosphorylase Kinase, domain 1"/>
    <property type="match status" value="1"/>
</dbReference>
<dbReference type="GO" id="GO:0007165">
    <property type="term" value="P:signal transduction"/>
    <property type="evidence" value="ECO:0007669"/>
    <property type="project" value="InterPro"/>
</dbReference>
<keyword evidence="4" id="KW-0723">Serine/threonine-protein kinase</keyword>
<feature type="domain" description="NAF" evidence="14">
    <location>
        <begin position="382"/>
        <end position="406"/>
    </location>
</feature>
<evidence type="ECO:0000256" key="1">
    <source>
        <dbReference type="ARBA" id="ARBA00001936"/>
    </source>
</evidence>
<comment type="cofactor">
    <cofactor evidence="1">
        <name>Mn(2+)</name>
        <dbReference type="ChEBI" id="CHEBI:29035"/>
    </cofactor>
</comment>
<comment type="catalytic activity">
    <reaction evidence="10">
        <text>L-threonyl-[protein] + ATP = O-phospho-L-threonyl-[protein] + ADP + H(+)</text>
        <dbReference type="Rhea" id="RHEA:46608"/>
        <dbReference type="Rhea" id="RHEA-COMP:11060"/>
        <dbReference type="Rhea" id="RHEA-COMP:11605"/>
        <dbReference type="ChEBI" id="CHEBI:15378"/>
        <dbReference type="ChEBI" id="CHEBI:30013"/>
        <dbReference type="ChEBI" id="CHEBI:30616"/>
        <dbReference type="ChEBI" id="CHEBI:61977"/>
        <dbReference type="ChEBI" id="CHEBI:456216"/>
        <dbReference type="EC" id="2.7.11.1"/>
    </reaction>
</comment>
<organism evidence="15 16">
    <name type="scientific">Cannabis sativa</name>
    <name type="common">Hemp</name>
    <name type="synonym">Marijuana</name>
    <dbReference type="NCBI Taxonomy" id="3483"/>
    <lineage>
        <taxon>Eukaryota</taxon>
        <taxon>Viridiplantae</taxon>
        <taxon>Streptophyta</taxon>
        <taxon>Embryophyta</taxon>
        <taxon>Tracheophyta</taxon>
        <taxon>Spermatophyta</taxon>
        <taxon>Magnoliopsida</taxon>
        <taxon>eudicotyledons</taxon>
        <taxon>Gunneridae</taxon>
        <taxon>Pentapetalae</taxon>
        <taxon>rosids</taxon>
        <taxon>fabids</taxon>
        <taxon>Rosales</taxon>
        <taxon>Cannabaceae</taxon>
        <taxon>Cannabis</taxon>
    </lineage>
</organism>
<evidence type="ECO:0000256" key="8">
    <source>
        <dbReference type="ARBA" id="ARBA00022840"/>
    </source>
</evidence>
<evidence type="ECO:0000313" key="16">
    <source>
        <dbReference type="Proteomes" id="UP000583929"/>
    </source>
</evidence>
<evidence type="ECO:0000259" key="13">
    <source>
        <dbReference type="PROSITE" id="PS50011"/>
    </source>
</evidence>
<proteinExistence type="inferred from homology"/>
<dbReference type="PANTHER" id="PTHR43895">
    <property type="entry name" value="CALCIUM/CALMODULIN-DEPENDENT PROTEIN KINASE KINASE-RELATED"/>
    <property type="match status" value="1"/>
</dbReference>
<feature type="binding site" evidence="12">
    <location>
        <position position="113"/>
    </location>
    <ligand>
        <name>ATP</name>
        <dbReference type="ChEBI" id="CHEBI:30616"/>
    </ligand>
</feature>
<dbReference type="GO" id="GO:0004674">
    <property type="term" value="F:protein serine/threonine kinase activity"/>
    <property type="evidence" value="ECO:0007669"/>
    <property type="project" value="UniProtKB-KW"/>
</dbReference>
<evidence type="ECO:0000256" key="7">
    <source>
        <dbReference type="ARBA" id="ARBA00022777"/>
    </source>
</evidence>
<dbReference type="GO" id="GO:0005524">
    <property type="term" value="F:ATP binding"/>
    <property type="evidence" value="ECO:0007669"/>
    <property type="project" value="UniProtKB-UniRule"/>
</dbReference>
<evidence type="ECO:0000256" key="12">
    <source>
        <dbReference type="PROSITE-ProRule" id="PRU10141"/>
    </source>
</evidence>
<reference evidence="15 16" key="1">
    <citation type="journal article" date="2020" name="bioRxiv">
        <title>Sequence and annotation of 42 cannabis genomes reveals extensive copy number variation in cannabinoid synthesis and pathogen resistance genes.</title>
        <authorList>
            <person name="Mckernan K.J."/>
            <person name="Helbert Y."/>
            <person name="Kane L.T."/>
            <person name="Ebling H."/>
            <person name="Zhang L."/>
            <person name="Liu B."/>
            <person name="Eaton Z."/>
            <person name="Mclaughlin S."/>
            <person name="Kingan S."/>
            <person name="Baybayan P."/>
            <person name="Concepcion G."/>
            <person name="Jordan M."/>
            <person name="Riva A."/>
            <person name="Barbazuk W."/>
            <person name="Harkins T."/>
        </authorList>
    </citation>
    <scope>NUCLEOTIDE SEQUENCE [LARGE SCALE GENOMIC DNA]</scope>
    <source>
        <strain evidence="16">cv. Jamaican Lion 4</strain>
        <tissue evidence="15">Leaf</tissue>
    </source>
</reference>
<accession>A0A7J6FUQ3</accession>
<comment type="similarity">
    <text evidence="2">Belongs to the protein kinase superfamily. CAMK Ser/Thr protein kinase family. SNF1 subfamily.</text>
</comment>
<feature type="non-terminal residue" evidence="15">
    <location>
        <position position="515"/>
    </location>
</feature>
<evidence type="ECO:0000259" key="14">
    <source>
        <dbReference type="PROSITE" id="PS50816"/>
    </source>
</evidence>
<dbReference type="SUPFAM" id="SSF56112">
    <property type="entry name" value="Protein kinase-like (PK-like)"/>
    <property type="match status" value="1"/>
</dbReference>
<comment type="caution">
    <text evidence="15">The sequence shown here is derived from an EMBL/GenBank/DDBJ whole genome shotgun (WGS) entry which is preliminary data.</text>
</comment>
<dbReference type="FunFam" id="3.30.200.20:FF:000096">
    <property type="entry name" value="Non-specific serine/threonine protein kinase"/>
    <property type="match status" value="1"/>
</dbReference>
<dbReference type="InterPro" id="IPR004041">
    <property type="entry name" value="NAF_dom"/>
</dbReference>
<name>A0A7J6FUQ3_CANSA</name>
<dbReference type="PROSITE" id="PS00107">
    <property type="entry name" value="PROTEIN_KINASE_ATP"/>
    <property type="match status" value="1"/>
</dbReference>
<dbReference type="PROSITE" id="PS50011">
    <property type="entry name" value="PROTEIN_KINASE_DOM"/>
    <property type="match status" value="1"/>
</dbReference>
<evidence type="ECO:0000256" key="9">
    <source>
        <dbReference type="ARBA" id="ARBA00023211"/>
    </source>
</evidence>
<evidence type="ECO:0000256" key="11">
    <source>
        <dbReference type="ARBA" id="ARBA00048679"/>
    </source>
</evidence>
<comment type="catalytic activity">
    <reaction evidence="11">
        <text>L-seryl-[protein] + ATP = O-phospho-L-seryl-[protein] + ADP + H(+)</text>
        <dbReference type="Rhea" id="RHEA:17989"/>
        <dbReference type="Rhea" id="RHEA-COMP:9863"/>
        <dbReference type="Rhea" id="RHEA-COMP:11604"/>
        <dbReference type="ChEBI" id="CHEBI:15378"/>
        <dbReference type="ChEBI" id="CHEBI:29999"/>
        <dbReference type="ChEBI" id="CHEBI:30616"/>
        <dbReference type="ChEBI" id="CHEBI:83421"/>
        <dbReference type="ChEBI" id="CHEBI:456216"/>
        <dbReference type="EC" id="2.7.11.1"/>
    </reaction>
</comment>
<dbReference type="Proteomes" id="UP000583929">
    <property type="component" value="Unassembled WGS sequence"/>
</dbReference>
<dbReference type="EMBL" id="JAATIQ010000179">
    <property type="protein sequence ID" value="KAF4373419.1"/>
    <property type="molecule type" value="Genomic_DNA"/>
</dbReference>
<evidence type="ECO:0000256" key="10">
    <source>
        <dbReference type="ARBA" id="ARBA00047899"/>
    </source>
</evidence>
<feature type="domain" description="Protein kinase" evidence="13">
    <location>
        <begin position="84"/>
        <end position="340"/>
    </location>
</feature>
<evidence type="ECO:0000313" key="15">
    <source>
        <dbReference type="EMBL" id="KAF4373419.1"/>
    </source>
</evidence>
<sequence>VEECPFSKVDKLHQSIGMQRRDVFNACITFTKTFDIVFISGLCLQTLAEFQEEKHMQMGVVIEGASFKLKLDLGEDVNVLMQKYDVGKLLGQGNFGKVYHGRNLETGQSVAIKVIDKEKIMKVGMIEQTKREISVMRLVKHPNVVEFYEVMATKTKIYFVMEYVKGGELFNKISKGKLQEDMARKYFQQLISAVDYCHSRGVYHRDLKLENLLLDENGVLKVTDFGLSALVESRPEEHVVMLKTACGTPAYAAPEVLCRRGYDGAKADIWSCGVILFVLLAGYLPFHDTNLMELYKKIGKANYKCPNWFSLEVRKLQARILNPNPNKRISISKIMENPWFTKGFNCEAIIISKTEITPFDSDAAFGHCEHNDTISEAKHELAKPINLNAFDIISLSTGFDLSGLFTEKDDKRVTQFTSTCPASSIMSKLEDIAQHLKLKVKKDRGSLKMQGAKEGRKGLISIQAEIYEFTPAFHLVEVSKSSGDTLEYKRIMKRDIRPALNDIVWAWQGEQNKQE</sequence>
<evidence type="ECO:0000256" key="4">
    <source>
        <dbReference type="ARBA" id="ARBA00022527"/>
    </source>
</evidence>
<protein>
    <recommendedName>
        <fullName evidence="3">non-specific serine/threonine protein kinase</fullName>
        <ecNumber evidence="3">2.7.11.1</ecNumber>
    </recommendedName>
</protein>
<dbReference type="PANTHER" id="PTHR43895:SF79">
    <property type="entry name" value="NON-SPECIFIC SERINE_THREONINE PROTEIN KINASE"/>
    <property type="match status" value="1"/>
</dbReference>
<dbReference type="CDD" id="cd12195">
    <property type="entry name" value="CIPK_C"/>
    <property type="match status" value="1"/>
</dbReference>
<dbReference type="InterPro" id="IPR017441">
    <property type="entry name" value="Protein_kinase_ATP_BS"/>
</dbReference>
<dbReference type="EC" id="2.7.11.1" evidence="3"/>
<evidence type="ECO:0000256" key="2">
    <source>
        <dbReference type="ARBA" id="ARBA00006234"/>
    </source>
</evidence>
<keyword evidence="16" id="KW-1185">Reference proteome</keyword>
<evidence type="ECO:0000256" key="5">
    <source>
        <dbReference type="ARBA" id="ARBA00022679"/>
    </source>
</evidence>
<dbReference type="Gene3D" id="3.30.310.80">
    <property type="entry name" value="Kinase associated domain 1, KA1"/>
    <property type="match status" value="1"/>
</dbReference>
<gene>
    <name evidence="15" type="ORF">G4B88_011688</name>
</gene>
<dbReference type="InterPro" id="IPR000719">
    <property type="entry name" value="Prot_kinase_dom"/>
</dbReference>
<keyword evidence="7" id="KW-0418">Kinase</keyword>
<evidence type="ECO:0000256" key="3">
    <source>
        <dbReference type="ARBA" id="ARBA00012513"/>
    </source>
</evidence>
<evidence type="ECO:0000256" key="6">
    <source>
        <dbReference type="ARBA" id="ARBA00022741"/>
    </source>
</evidence>
<dbReference type="FunFam" id="1.10.510.10:FF:000279">
    <property type="entry name" value="Non-specific serine/threonine protein kinase"/>
    <property type="match status" value="1"/>
</dbReference>
<keyword evidence="6 12" id="KW-0547">Nucleotide-binding</keyword>
<keyword evidence="9" id="KW-0464">Manganese</keyword>
<keyword evidence="5" id="KW-0808">Transferase</keyword>
<dbReference type="AlphaFoldDB" id="A0A7J6FUQ3"/>
<dbReference type="FunFam" id="3.30.310.80:FF:000005">
    <property type="entry name" value="Non-specific serine/threonine protein kinase"/>
    <property type="match status" value="1"/>
</dbReference>
<dbReference type="Pfam" id="PF03822">
    <property type="entry name" value="NAF"/>
    <property type="match status" value="1"/>
</dbReference>